<reference evidence="1" key="2">
    <citation type="submission" date="2020-07" db="EMBL/GenBank/DDBJ databases">
        <authorList>
            <person name="Vera ALvarez R."/>
            <person name="Arias-Moreno D.M."/>
            <person name="Jimenez-Jacinto V."/>
            <person name="Jimenez-Bremont J.F."/>
            <person name="Swaminathan K."/>
            <person name="Moose S.P."/>
            <person name="Guerrero-Gonzalez M.L."/>
            <person name="Marino-Ramirez L."/>
            <person name="Landsman D."/>
            <person name="Rodriguez-Kessler M."/>
            <person name="Delgado-Sanchez P."/>
        </authorList>
    </citation>
    <scope>NUCLEOTIDE SEQUENCE</scope>
    <source>
        <tissue evidence="1">Cladode</tissue>
    </source>
</reference>
<evidence type="ECO:0000313" key="1">
    <source>
        <dbReference type="EMBL" id="MBA4619513.1"/>
    </source>
</evidence>
<dbReference type="AlphaFoldDB" id="A0A7C8YJC3"/>
<accession>A0A7C8YJC3</accession>
<protein>
    <submittedName>
        <fullName evidence="1">Uncharacterized protein</fullName>
    </submittedName>
</protein>
<organism evidence="1">
    <name type="scientific">Opuntia streptacantha</name>
    <name type="common">Prickly pear cactus</name>
    <name type="synonym">Opuntia cardona</name>
    <dbReference type="NCBI Taxonomy" id="393608"/>
    <lineage>
        <taxon>Eukaryota</taxon>
        <taxon>Viridiplantae</taxon>
        <taxon>Streptophyta</taxon>
        <taxon>Embryophyta</taxon>
        <taxon>Tracheophyta</taxon>
        <taxon>Spermatophyta</taxon>
        <taxon>Magnoliopsida</taxon>
        <taxon>eudicotyledons</taxon>
        <taxon>Gunneridae</taxon>
        <taxon>Pentapetalae</taxon>
        <taxon>Caryophyllales</taxon>
        <taxon>Cactineae</taxon>
        <taxon>Cactaceae</taxon>
        <taxon>Opuntioideae</taxon>
        <taxon>Opuntia</taxon>
    </lineage>
</organism>
<dbReference type="EMBL" id="GISG01025768">
    <property type="protein sequence ID" value="MBA4619513.1"/>
    <property type="molecule type" value="Transcribed_RNA"/>
</dbReference>
<sequence length="120" mass="12597">MEGSCCPPGQSCGILADDKVSCNCGREWTCVIKKINVDAIEAVAKPFYNCSTEGCVCITDDKHKAHVVNTDGGYCECAEGYMCIFTQTEGPDAGKVFLGCGNGCKCEIPGSNGIVALKEA</sequence>
<reference evidence="1" key="1">
    <citation type="journal article" date="2013" name="J. Plant Res.">
        <title>Effect of fungi and light on seed germination of three Opuntia species from semiarid lands of central Mexico.</title>
        <authorList>
            <person name="Delgado-Sanchez P."/>
            <person name="Jimenez-Bremont J.F."/>
            <person name="Guerrero-Gonzalez Mde L."/>
            <person name="Flores J."/>
        </authorList>
    </citation>
    <scope>NUCLEOTIDE SEQUENCE</scope>
    <source>
        <tissue evidence="1">Cladode</tissue>
    </source>
</reference>
<name>A0A7C8YJC3_OPUST</name>
<proteinExistence type="predicted"/>